<sequence>MKACRPRLVYDKLEGGGNWIGKKNGQKVPRNQASRNFPIFHAGTPLAHSLAVLPVSLLAVSKEYEETRRLEDNDDDSSAPSGLRDDCLLFYVSDLFRGKMSQ</sequence>
<dbReference type="EMBL" id="CAADRP010000446">
    <property type="protein sequence ID" value="VFU28483.1"/>
    <property type="molecule type" value="Genomic_DNA"/>
</dbReference>
<reference evidence="1" key="1">
    <citation type="submission" date="2019-03" db="EMBL/GenBank/DDBJ databases">
        <authorList>
            <person name="Mank J."/>
            <person name="Almeida P."/>
        </authorList>
    </citation>
    <scope>NUCLEOTIDE SEQUENCE</scope>
    <source>
        <strain evidence="1">78183</strain>
    </source>
</reference>
<protein>
    <submittedName>
        <fullName evidence="1">Uncharacterized protein</fullName>
    </submittedName>
</protein>
<accession>A0A6N2KZ74</accession>
<dbReference type="AlphaFoldDB" id="A0A6N2KZ74"/>
<evidence type="ECO:0000313" key="1">
    <source>
        <dbReference type="EMBL" id="VFU28483.1"/>
    </source>
</evidence>
<name>A0A6N2KZ74_SALVM</name>
<organism evidence="1">
    <name type="scientific">Salix viminalis</name>
    <name type="common">Common osier</name>
    <name type="synonym">Basket willow</name>
    <dbReference type="NCBI Taxonomy" id="40686"/>
    <lineage>
        <taxon>Eukaryota</taxon>
        <taxon>Viridiplantae</taxon>
        <taxon>Streptophyta</taxon>
        <taxon>Embryophyta</taxon>
        <taxon>Tracheophyta</taxon>
        <taxon>Spermatophyta</taxon>
        <taxon>Magnoliopsida</taxon>
        <taxon>eudicotyledons</taxon>
        <taxon>Gunneridae</taxon>
        <taxon>Pentapetalae</taxon>
        <taxon>rosids</taxon>
        <taxon>fabids</taxon>
        <taxon>Malpighiales</taxon>
        <taxon>Salicaceae</taxon>
        <taxon>Saliceae</taxon>
        <taxon>Salix</taxon>
    </lineage>
</organism>
<gene>
    <name evidence="1" type="ORF">SVIM_LOCUS94898</name>
</gene>
<proteinExistence type="predicted"/>